<dbReference type="InterPro" id="IPR040064">
    <property type="entry name" value="MoaA-like"/>
</dbReference>
<reference evidence="14 15" key="1">
    <citation type="submission" date="2022-06" db="EMBL/GenBank/DDBJ databases">
        <title>Endosaccharibacter gen. nov., sp. nov., endophytic bacteria isolated from sugarcane.</title>
        <authorList>
            <person name="Pitiwittayakul N."/>
            <person name="Yukphan P."/>
            <person name="Charoenyingcharoen P."/>
            <person name="Tanasupawat S."/>
        </authorList>
    </citation>
    <scope>NUCLEOTIDE SEQUENCE [LARGE SCALE GENOMIC DNA]</scope>
    <source>
        <strain evidence="14 15">KSS8</strain>
    </source>
</reference>
<dbReference type="InterPro" id="IPR007197">
    <property type="entry name" value="rSAM"/>
</dbReference>
<dbReference type="InterPro" id="IPR058240">
    <property type="entry name" value="rSAM_sf"/>
</dbReference>
<proteinExistence type="inferred from homology"/>
<feature type="binding site" evidence="12">
    <location>
        <position position="132"/>
    </location>
    <ligand>
        <name>S-adenosyl-L-methionine</name>
        <dbReference type="ChEBI" id="CHEBI:59789"/>
    </ligand>
</feature>
<evidence type="ECO:0000256" key="8">
    <source>
        <dbReference type="ARBA" id="ARBA00023134"/>
    </source>
</evidence>
<dbReference type="Pfam" id="PF06463">
    <property type="entry name" value="Mob_synth_C"/>
    <property type="match status" value="1"/>
</dbReference>
<keyword evidence="10 12" id="KW-0456">Lyase</keyword>
<evidence type="ECO:0000256" key="9">
    <source>
        <dbReference type="ARBA" id="ARBA00023150"/>
    </source>
</evidence>
<feature type="binding site" evidence="12">
    <location>
        <position position="30"/>
    </location>
    <ligand>
        <name>[4Fe-4S] cluster</name>
        <dbReference type="ChEBI" id="CHEBI:49883"/>
        <label>1</label>
        <note>4Fe-4S-S-AdoMet</note>
    </ligand>
</feature>
<dbReference type="HAMAP" id="MF_01225_B">
    <property type="entry name" value="MoaA_B"/>
    <property type="match status" value="1"/>
</dbReference>
<keyword evidence="5 12" id="KW-0547">Nucleotide-binding</keyword>
<keyword evidence="3 12" id="KW-0949">S-adenosyl-L-methionine</keyword>
<dbReference type="RefSeq" id="WP_422865536.1">
    <property type="nucleotide sequence ID" value="NZ_JAMSKV010000021.1"/>
</dbReference>
<evidence type="ECO:0000256" key="1">
    <source>
        <dbReference type="ARBA" id="ARBA00012167"/>
    </source>
</evidence>
<keyword evidence="9 12" id="KW-0501">Molybdenum cofactor biosynthesis</keyword>
<evidence type="ECO:0000256" key="7">
    <source>
        <dbReference type="ARBA" id="ARBA00023014"/>
    </source>
</evidence>
<dbReference type="SFLD" id="SFLDG01067">
    <property type="entry name" value="SPASM/twitch_domain_containing"/>
    <property type="match status" value="1"/>
</dbReference>
<dbReference type="CDD" id="cd01335">
    <property type="entry name" value="Radical_SAM"/>
    <property type="match status" value="1"/>
</dbReference>
<comment type="subunit">
    <text evidence="12">Monomer and homodimer.</text>
</comment>
<evidence type="ECO:0000256" key="2">
    <source>
        <dbReference type="ARBA" id="ARBA00022485"/>
    </source>
</evidence>
<organism evidence="14 15">
    <name type="scientific">Endosaccharibacter trunci</name>
    <dbReference type="NCBI Taxonomy" id="2812733"/>
    <lineage>
        <taxon>Bacteria</taxon>
        <taxon>Pseudomonadati</taxon>
        <taxon>Pseudomonadota</taxon>
        <taxon>Alphaproteobacteria</taxon>
        <taxon>Acetobacterales</taxon>
        <taxon>Acetobacteraceae</taxon>
        <taxon>Endosaccharibacter</taxon>
    </lineage>
</organism>
<evidence type="ECO:0000256" key="6">
    <source>
        <dbReference type="ARBA" id="ARBA00023004"/>
    </source>
</evidence>
<keyword evidence="6 12" id="KW-0408">Iron</keyword>
<evidence type="ECO:0000256" key="3">
    <source>
        <dbReference type="ARBA" id="ARBA00022691"/>
    </source>
</evidence>
<dbReference type="Proteomes" id="UP001524587">
    <property type="component" value="Unassembled WGS sequence"/>
</dbReference>
<accession>A0ABT1WAX3</accession>
<feature type="binding site" evidence="12">
    <location>
        <position position="81"/>
    </location>
    <ligand>
        <name>S-adenosyl-L-methionine</name>
        <dbReference type="ChEBI" id="CHEBI:59789"/>
    </ligand>
</feature>
<dbReference type="PROSITE" id="PS51918">
    <property type="entry name" value="RADICAL_SAM"/>
    <property type="match status" value="1"/>
</dbReference>
<sequence length="346" mass="38771">MNPAPTHDERPEDRLGRRMHDLRISVMDRCNFRCTYCMPVETYGEAYRFLRREERLDFAEIERICRQAASLGVEKLRLTGGEPLLRPDLAVLVGMLRGIDGIRDIALTTNGVLLPEQADTLRAAGLDRVTVSLDALDEVVFARLSGGHGSVRQVLRGIDAALAAGLPTKINMVVQRGINDSEVLPLLERFRFTPVSVRFIEFMDVGNRNKWNIDAVVPSRELRDRVAARWPVSPLPARYGGEVASRFRFDDGAGEIGFISSVSDPFCGGCTRARLSSEGKLYTCLFATEGTDLRRVLRDEAANDEALREMLRSVWLRRGDRYSEERALVPAHGDVQPKIEMHYIGG</sequence>
<feature type="binding site" evidence="12">
    <location>
        <position position="36"/>
    </location>
    <ligand>
        <name>S-adenosyl-L-methionine</name>
        <dbReference type="ChEBI" id="CHEBI:59789"/>
    </ligand>
</feature>
<keyword evidence="15" id="KW-1185">Reference proteome</keyword>
<feature type="binding site" evidence="12">
    <location>
        <position position="34"/>
    </location>
    <ligand>
        <name>[4Fe-4S] cluster</name>
        <dbReference type="ChEBI" id="CHEBI:49883"/>
        <label>1</label>
        <note>4Fe-4S-S-AdoMet</note>
    </ligand>
</feature>
<feature type="binding site" evidence="12">
    <location>
        <position position="284"/>
    </location>
    <ligand>
        <name>[4Fe-4S] cluster</name>
        <dbReference type="ChEBI" id="CHEBI:49883"/>
        <label>2</label>
        <note>4Fe-4S-substrate</note>
    </ligand>
</feature>
<feature type="binding site" evidence="12">
    <location>
        <position position="23"/>
    </location>
    <ligand>
        <name>GTP</name>
        <dbReference type="ChEBI" id="CHEBI:37565"/>
    </ligand>
</feature>
<name>A0ABT1WAX3_9PROT</name>
<keyword evidence="2 12" id="KW-0004">4Fe-4S</keyword>
<comment type="cofactor">
    <cofactor evidence="12">
        <name>[4Fe-4S] cluster</name>
        <dbReference type="ChEBI" id="CHEBI:49883"/>
    </cofactor>
    <text evidence="12">Binds 2 [4Fe-4S] clusters. Binds 1 [4Fe-4S] cluster coordinated with 3 cysteines and an exchangeable S-adenosyl-L-methionine and 1 [4Fe-4S] cluster coordinated with 3 cysteines and the GTP-derived substrate.</text>
</comment>
<dbReference type="SUPFAM" id="SSF102114">
    <property type="entry name" value="Radical SAM enzymes"/>
    <property type="match status" value="1"/>
</dbReference>
<feature type="domain" description="Radical SAM core" evidence="13">
    <location>
        <begin position="14"/>
        <end position="250"/>
    </location>
</feature>
<dbReference type="GO" id="GO:0061798">
    <property type="term" value="F:GTP 3',8'-cyclase activity"/>
    <property type="evidence" value="ECO:0007669"/>
    <property type="project" value="UniProtKB-EC"/>
</dbReference>
<dbReference type="InterPro" id="IPR050105">
    <property type="entry name" value="MoCo_biosynth_MoaA/MoaC"/>
</dbReference>
<comment type="similarity">
    <text evidence="12">Belongs to the radical SAM superfamily. MoaA family.</text>
</comment>
<evidence type="ECO:0000256" key="10">
    <source>
        <dbReference type="ARBA" id="ARBA00023239"/>
    </source>
</evidence>
<dbReference type="EMBL" id="JAMSKV010000021">
    <property type="protein sequence ID" value="MCQ8280048.1"/>
    <property type="molecule type" value="Genomic_DNA"/>
</dbReference>
<dbReference type="InterPro" id="IPR013483">
    <property type="entry name" value="MoaA"/>
</dbReference>
<dbReference type="PROSITE" id="PS01305">
    <property type="entry name" value="MOAA_NIFB_PQQE"/>
    <property type="match status" value="1"/>
</dbReference>
<feature type="binding site" evidence="12">
    <location>
        <position position="108"/>
    </location>
    <ligand>
        <name>GTP</name>
        <dbReference type="ChEBI" id="CHEBI:37565"/>
    </ligand>
</feature>
<dbReference type="Gene3D" id="3.20.20.70">
    <property type="entry name" value="Aldolase class I"/>
    <property type="match status" value="1"/>
</dbReference>
<evidence type="ECO:0000256" key="5">
    <source>
        <dbReference type="ARBA" id="ARBA00022741"/>
    </source>
</evidence>
<dbReference type="NCBIfam" id="TIGR02666">
    <property type="entry name" value="moaA"/>
    <property type="match status" value="1"/>
</dbReference>
<evidence type="ECO:0000256" key="4">
    <source>
        <dbReference type="ARBA" id="ARBA00022723"/>
    </source>
</evidence>
<dbReference type="InterPro" id="IPR006638">
    <property type="entry name" value="Elp3/MiaA/NifB-like_rSAM"/>
</dbReference>
<gene>
    <name evidence="12 14" type="primary">moaA</name>
    <name evidence="14" type="ORF">NFI95_16525</name>
</gene>
<keyword evidence="7 12" id="KW-0411">Iron-sulfur</keyword>
<dbReference type="EC" id="4.1.99.22" evidence="1 12"/>
<feature type="binding site" evidence="12">
    <location>
        <position position="203"/>
    </location>
    <ligand>
        <name>S-adenosyl-L-methionine</name>
        <dbReference type="ChEBI" id="CHEBI:59789"/>
    </ligand>
</feature>
<dbReference type="Pfam" id="PF04055">
    <property type="entry name" value="Radical_SAM"/>
    <property type="match status" value="1"/>
</dbReference>
<evidence type="ECO:0000256" key="12">
    <source>
        <dbReference type="HAMAP-Rule" id="MF_01225"/>
    </source>
</evidence>
<evidence type="ECO:0000256" key="11">
    <source>
        <dbReference type="ARBA" id="ARBA00048697"/>
    </source>
</evidence>
<feature type="binding site" evidence="12">
    <location>
        <position position="77"/>
    </location>
    <ligand>
        <name>GTP</name>
        <dbReference type="ChEBI" id="CHEBI:37565"/>
    </ligand>
</feature>
<evidence type="ECO:0000313" key="14">
    <source>
        <dbReference type="EMBL" id="MCQ8280048.1"/>
    </source>
</evidence>
<comment type="pathway">
    <text evidence="12">Cofactor biosynthesis; molybdopterin biosynthesis.</text>
</comment>
<dbReference type="InterPro" id="IPR013785">
    <property type="entry name" value="Aldolase_TIM"/>
</dbReference>
<dbReference type="SFLD" id="SFLDG01386">
    <property type="entry name" value="main_SPASM_domain-containing"/>
    <property type="match status" value="1"/>
</dbReference>
<feature type="binding site" evidence="12">
    <location>
        <position position="37"/>
    </location>
    <ligand>
        <name>[4Fe-4S] cluster</name>
        <dbReference type="ChEBI" id="CHEBI:49883"/>
        <label>1</label>
        <note>4Fe-4S-S-AdoMet</note>
    </ligand>
</feature>
<comment type="catalytic activity">
    <reaction evidence="11 12">
        <text>GTP + AH2 + S-adenosyl-L-methionine = (8S)-3',8-cyclo-7,8-dihydroguanosine 5'-triphosphate + 5'-deoxyadenosine + L-methionine + A + H(+)</text>
        <dbReference type="Rhea" id="RHEA:49576"/>
        <dbReference type="ChEBI" id="CHEBI:13193"/>
        <dbReference type="ChEBI" id="CHEBI:15378"/>
        <dbReference type="ChEBI" id="CHEBI:17319"/>
        <dbReference type="ChEBI" id="CHEBI:17499"/>
        <dbReference type="ChEBI" id="CHEBI:37565"/>
        <dbReference type="ChEBI" id="CHEBI:57844"/>
        <dbReference type="ChEBI" id="CHEBI:59789"/>
        <dbReference type="ChEBI" id="CHEBI:131766"/>
        <dbReference type="EC" id="4.1.99.22"/>
    </reaction>
</comment>
<dbReference type="PANTHER" id="PTHR22960:SF0">
    <property type="entry name" value="MOLYBDENUM COFACTOR BIOSYNTHESIS PROTEIN 1"/>
    <property type="match status" value="1"/>
</dbReference>
<dbReference type="SMART" id="SM00729">
    <property type="entry name" value="Elp3"/>
    <property type="match status" value="1"/>
</dbReference>
<dbReference type="PANTHER" id="PTHR22960">
    <property type="entry name" value="MOLYBDOPTERIN COFACTOR SYNTHESIS PROTEIN A"/>
    <property type="match status" value="1"/>
</dbReference>
<feature type="binding site" evidence="12">
    <location>
        <position position="267"/>
    </location>
    <ligand>
        <name>[4Fe-4S] cluster</name>
        <dbReference type="ChEBI" id="CHEBI:49883"/>
        <label>2</label>
        <note>4Fe-4S-substrate</note>
    </ligand>
</feature>
<feature type="binding site" evidence="12">
    <location>
        <position position="169"/>
    </location>
    <ligand>
        <name>GTP</name>
        <dbReference type="ChEBI" id="CHEBI:37565"/>
    </ligand>
</feature>
<feature type="binding site" evidence="12">
    <location>
        <begin position="272"/>
        <end position="274"/>
    </location>
    <ligand>
        <name>GTP</name>
        <dbReference type="ChEBI" id="CHEBI:37565"/>
    </ligand>
</feature>
<dbReference type="CDD" id="cd21117">
    <property type="entry name" value="Twitch_MoaA"/>
    <property type="match status" value="1"/>
</dbReference>
<evidence type="ECO:0000313" key="15">
    <source>
        <dbReference type="Proteomes" id="UP001524587"/>
    </source>
</evidence>
<dbReference type="SFLD" id="SFLDG01383">
    <property type="entry name" value="cyclic_pyranopterin_phosphate"/>
    <property type="match status" value="1"/>
</dbReference>
<comment type="caution">
    <text evidence="14">The sequence shown here is derived from an EMBL/GenBank/DDBJ whole genome shotgun (WGS) entry which is preliminary data.</text>
</comment>
<comment type="function">
    <text evidence="12">Catalyzes the cyclization of GTP to (8S)-3',8-cyclo-7,8-dihydroguanosine 5'-triphosphate.</text>
</comment>
<keyword evidence="8 12" id="KW-0342">GTP-binding</keyword>
<feature type="binding site" evidence="12">
    <location>
        <position position="270"/>
    </location>
    <ligand>
        <name>[4Fe-4S] cluster</name>
        <dbReference type="ChEBI" id="CHEBI:49883"/>
        <label>2</label>
        <note>4Fe-4S-substrate</note>
    </ligand>
</feature>
<dbReference type="SFLD" id="SFLDS00029">
    <property type="entry name" value="Radical_SAM"/>
    <property type="match status" value="1"/>
</dbReference>
<evidence type="ECO:0000259" key="13">
    <source>
        <dbReference type="PROSITE" id="PS51918"/>
    </source>
</evidence>
<protein>
    <recommendedName>
        <fullName evidence="1 12">GTP 3',8-cyclase</fullName>
        <ecNumber evidence="1 12">4.1.99.22</ecNumber>
    </recommendedName>
    <alternativeName>
        <fullName evidence="12">Molybdenum cofactor biosynthesis protein A</fullName>
    </alternativeName>
</protein>
<dbReference type="InterPro" id="IPR000385">
    <property type="entry name" value="MoaA_NifB_PqqE_Fe-S-bd_CS"/>
</dbReference>
<keyword evidence="4 12" id="KW-0479">Metal-binding</keyword>
<dbReference type="InterPro" id="IPR010505">
    <property type="entry name" value="MoaA_twitch"/>
</dbReference>